<reference evidence="6" key="1">
    <citation type="submission" date="2023-01" db="EMBL/GenBank/DDBJ databases">
        <title>Key to firefly adult light organ development and bioluminescence: homeobox transcription factors regulate luciferase expression and transportation to peroxisome.</title>
        <authorList>
            <person name="Fu X."/>
        </authorList>
    </citation>
    <scope>NUCLEOTIDE SEQUENCE [LARGE SCALE GENOMIC DNA]</scope>
</reference>
<evidence type="ECO:0000256" key="3">
    <source>
        <dbReference type="ARBA" id="ARBA00022801"/>
    </source>
</evidence>
<keyword evidence="3" id="KW-0378">Hydrolase</keyword>
<accession>A0AAN7SQW8</accession>
<dbReference type="InterPro" id="IPR011335">
    <property type="entry name" value="Restrct_endonuc-II-like"/>
</dbReference>
<organism evidence="5 6">
    <name type="scientific">Aquatica leii</name>
    <dbReference type="NCBI Taxonomy" id="1421715"/>
    <lineage>
        <taxon>Eukaryota</taxon>
        <taxon>Metazoa</taxon>
        <taxon>Ecdysozoa</taxon>
        <taxon>Arthropoda</taxon>
        <taxon>Hexapoda</taxon>
        <taxon>Insecta</taxon>
        <taxon>Pterygota</taxon>
        <taxon>Neoptera</taxon>
        <taxon>Endopterygota</taxon>
        <taxon>Coleoptera</taxon>
        <taxon>Polyphaga</taxon>
        <taxon>Elateriformia</taxon>
        <taxon>Elateroidea</taxon>
        <taxon>Lampyridae</taxon>
        <taxon>Luciolinae</taxon>
        <taxon>Aquatica</taxon>
    </lineage>
</organism>
<protein>
    <recommendedName>
        <fullName evidence="7">SWIM-type domain-containing protein</fullName>
    </recommendedName>
</protein>
<name>A0AAN7SQW8_9COLE</name>
<gene>
    <name evidence="5" type="ORF">RN001_001419</name>
</gene>
<evidence type="ECO:0000313" key="6">
    <source>
        <dbReference type="Proteomes" id="UP001353858"/>
    </source>
</evidence>
<keyword evidence="1" id="KW-0540">Nuclease</keyword>
<evidence type="ECO:0000256" key="1">
    <source>
        <dbReference type="ARBA" id="ARBA00022722"/>
    </source>
</evidence>
<dbReference type="EMBL" id="JARPUR010000001">
    <property type="protein sequence ID" value="KAK4885148.1"/>
    <property type="molecule type" value="Genomic_DNA"/>
</dbReference>
<keyword evidence="2" id="KW-0255">Endonuclease</keyword>
<comment type="caution">
    <text evidence="5">The sequence shown here is derived from an EMBL/GenBank/DDBJ whole genome shotgun (WGS) entry which is preliminary data.</text>
</comment>
<dbReference type="AlphaFoldDB" id="A0AAN7SQW8"/>
<dbReference type="SUPFAM" id="SSF52980">
    <property type="entry name" value="Restriction endonuclease-like"/>
    <property type="match status" value="1"/>
</dbReference>
<dbReference type="InterPro" id="IPR034720">
    <property type="entry name" value="Viral_alk_exo"/>
</dbReference>
<keyword evidence="6" id="KW-1185">Reference proteome</keyword>
<dbReference type="PANTHER" id="PTHR39953:SF1">
    <property type="entry name" value="RE54151P"/>
    <property type="match status" value="1"/>
</dbReference>
<evidence type="ECO:0000256" key="4">
    <source>
        <dbReference type="ARBA" id="ARBA00022839"/>
    </source>
</evidence>
<dbReference type="PANTHER" id="PTHR39953">
    <property type="entry name" value="RE54151P"/>
    <property type="match status" value="1"/>
</dbReference>
<dbReference type="GO" id="GO:0004519">
    <property type="term" value="F:endonuclease activity"/>
    <property type="evidence" value="ECO:0007669"/>
    <property type="project" value="UniProtKB-KW"/>
</dbReference>
<dbReference type="Pfam" id="PF01771">
    <property type="entry name" value="Viral_alk_exo"/>
    <property type="match status" value="1"/>
</dbReference>
<dbReference type="GO" id="GO:0004527">
    <property type="term" value="F:exonuclease activity"/>
    <property type="evidence" value="ECO:0007669"/>
    <property type="project" value="UniProtKB-KW"/>
</dbReference>
<proteinExistence type="predicted"/>
<dbReference type="Proteomes" id="UP001353858">
    <property type="component" value="Unassembled WGS sequence"/>
</dbReference>
<evidence type="ECO:0008006" key="7">
    <source>
        <dbReference type="Google" id="ProtNLM"/>
    </source>
</evidence>
<evidence type="ECO:0000256" key="2">
    <source>
        <dbReference type="ARBA" id="ARBA00022759"/>
    </source>
</evidence>
<evidence type="ECO:0000313" key="5">
    <source>
        <dbReference type="EMBL" id="KAK4885148.1"/>
    </source>
</evidence>
<dbReference type="InterPro" id="IPR011604">
    <property type="entry name" value="PDDEXK-like_dom_sf"/>
</dbReference>
<dbReference type="GO" id="GO:0006281">
    <property type="term" value="P:DNA repair"/>
    <property type="evidence" value="ECO:0007669"/>
    <property type="project" value="UniProtKB-ARBA"/>
</dbReference>
<keyword evidence="4" id="KW-0269">Exonuclease</keyword>
<dbReference type="Gene3D" id="3.90.320.10">
    <property type="match status" value="1"/>
</dbReference>
<sequence>MEAGFQKADTHNLPRVDIHMLYEFIKTTSSFSGVKAVRSGRENYGDSAVGYVQVKRDGDICIVRGRVCLEHKLRSKPYSIICKINENNNAIKDIKCLDCVASAGGCKHRIAFLMWLHRRSEEPASTSTICYWKKPVLAQVGSSIKFIKSVDIGRKSKKTLVDVNRVNDFAEEAFNLVKKQKYTCPISVHICIPTDVETLSLHNLMTAFVASDLEHTADNFIIFCNDSLTNENIASACALSHNQSENSLWFKLRYARMTASKLYDVAVCKTPNGSLVKQIMGVTKQFQTAAMKRGINLEKVIHELERQINCNIRSAGLQF</sequence>